<protein>
    <submittedName>
        <fullName evidence="1">Uncharacterized protein</fullName>
    </submittedName>
</protein>
<comment type="caution">
    <text evidence="1">The sequence shown here is derived from an EMBL/GenBank/DDBJ whole genome shotgun (WGS) entry which is preliminary data.</text>
</comment>
<proteinExistence type="predicted"/>
<evidence type="ECO:0000313" key="2">
    <source>
        <dbReference type="Proteomes" id="UP000198211"/>
    </source>
</evidence>
<accession>A0A225W9X8</accession>
<dbReference type="Proteomes" id="UP000198211">
    <property type="component" value="Unassembled WGS sequence"/>
</dbReference>
<gene>
    <name evidence="1" type="ORF">PHMEG_00011968</name>
</gene>
<sequence length="69" mass="7868">MVGLDLVRKLKLKLYRQNHVKVSGLGYIPTQIMASAEGKLILGSREVYVMELWVVNIGEDEYELVFEKG</sequence>
<evidence type="ECO:0000313" key="1">
    <source>
        <dbReference type="EMBL" id="OWZ14541.1"/>
    </source>
</evidence>
<name>A0A225W9X8_9STRA</name>
<reference evidence="2" key="1">
    <citation type="submission" date="2017-03" db="EMBL/GenBank/DDBJ databases">
        <title>Phytopthora megakarya and P. palmivora, two closely related causual agents of cacao black pod achieved similar genome size and gene model numbers by different mechanisms.</title>
        <authorList>
            <person name="Ali S."/>
            <person name="Shao J."/>
            <person name="Larry D.J."/>
            <person name="Kronmiller B."/>
            <person name="Shen D."/>
            <person name="Strem M.D."/>
            <person name="Melnick R.L."/>
            <person name="Guiltinan M.J."/>
            <person name="Tyler B.M."/>
            <person name="Meinhardt L.W."/>
            <person name="Bailey B.A."/>
        </authorList>
    </citation>
    <scope>NUCLEOTIDE SEQUENCE [LARGE SCALE GENOMIC DNA]</scope>
    <source>
        <strain evidence="2">zdho120</strain>
    </source>
</reference>
<organism evidence="1 2">
    <name type="scientific">Phytophthora megakarya</name>
    <dbReference type="NCBI Taxonomy" id="4795"/>
    <lineage>
        <taxon>Eukaryota</taxon>
        <taxon>Sar</taxon>
        <taxon>Stramenopiles</taxon>
        <taxon>Oomycota</taxon>
        <taxon>Peronosporomycetes</taxon>
        <taxon>Peronosporales</taxon>
        <taxon>Peronosporaceae</taxon>
        <taxon>Phytophthora</taxon>
    </lineage>
</organism>
<keyword evidence="2" id="KW-1185">Reference proteome</keyword>
<dbReference type="AlphaFoldDB" id="A0A225W9X8"/>
<dbReference type="EMBL" id="NBNE01001315">
    <property type="protein sequence ID" value="OWZ14541.1"/>
    <property type="molecule type" value="Genomic_DNA"/>
</dbReference>